<organism evidence="1 2">
    <name type="scientific">Aspergillus ochraceoroseus</name>
    <dbReference type="NCBI Taxonomy" id="138278"/>
    <lineage>
        <taxon>Eukaryota</taxon>
        <taxon>Fungi</taxon>
        <taxon>Dikarya</taxon>
        <taxon>Ascomycota</taxon>
        <taxon>Pezizomycotina</taxon>
        <taxon>Eurotiomycetes</taxon>
        <taxon>Eurotiomycetidae</taxon>
        <taxon>Eurotiales</taxon>
        <taxon>Aspergillaceae</taxon>
        <taxon>Aspergillus</taxon>
        <taxon>Aspergillus subgen. Nidulantes</taxon>
    </lineage>
</organism>
<accession>A0A0F8UYV6</accession>
<dbReference type="PANTHER" id="PTHR38115">
    <property type="entry name" value="LIPOCALIN-LIKE DOMAIN-CONTAINING PROTEIN"/>
    <property type="match status" value="1"/>
</dbReference>
<reference evidence="1 2" key="1">
    <citation type="submission" date="2015-02" db="EMBL/GenBank/DDBJ databases">
        <title>Draft Genome Sequences of Two Closely-Related Aflatoxigenic Aspergillus Species Obtained from the Cote d'Ivoire.</title>
        <authorList>
            <person name="Moore G.G."/>
            <person name="Beltz S.B."/>
            <person name="Mack B.M."/>
        </authorList>
    </citation>
    <scope>NUCLEOTIDE SEQUENCE [LARGE SCALE GENOMIC DNA]</scope>
    <source>
        <strain evidence="1 2">SRRC1432</strain>
    </source>
</reference>
<dbReference type="InterPro" id="IPR053037">
    <property type="entry name" value="Pericyclase_pydY-like"/>
</dbReference>
<dbReference type="AlphaFoldDB" id="A0A0F8UYV6"/>
<dbReference type="PANTHER" id="PTHR38115:SF1">
    <property type="entry name" value="LIPOCALIN-LIKE DOMAIN-CONTAINING PROTEIN"/>
    <property type="match status" value="1"/>
</dbReference>
<comment type="caution">
    <text evidence="1">The sequence shown here is derived from an EMBL/GenBank/DDBJ whole genome shotgun (WGS) entry which is preliminary data.</text>
</comment>
<dbReference type="OrthoDB" id="425354at2759"/>
<proteinExistence type="predicted"/>
<dbReference type="Proteomes" id="UP000034947">
    <property type="component" value="Unassembled WGS sequence"/>
</dbReference>
<protein>
    <submittedName>
        <fullName evidence="1">Uncharacterized protein</fullName>
    </submittedName>
</protein>
<keyword evidence="2" id="KW-1185">Reference proteome</keyword>
<dbReference type="VEuPathDB" id="FungiDB:P175DRAFT_0440682"/>
<gene>
    <name evidence="1" type="ORF">AOCH_000960</name>
</gene>
<dbReference type="EMBL" id="JYKN01002548">
    <property type="protein sequence ID" value="KKK15991.1"/>
    <property type="molecule type" value="Genomic_DNA"/>
</dbReference>
<sequence length="210" mass="23094">MAIPADITLKTLKGSWALDKSVADDADPILKLQGVGWLMRKAIGAATLTLHFASSAEDSTVRLEMRQTLTGGIPGATEERIMDWAERERSNHVYGHTLTRSQFINGVRGADGDVQPDLNLQSKPPSAAIEAEIQRFLCGGIPQLNDALESEGYKGIYIHDFGRNEQAGWTAEQVWSLELISSQAYLTRRVVVVKGGSYEMARLVYKFTAL</sequence>
<evidence type="ECO:0000313" key="2">
    <source>
        <dbReference type="Proteomes" id="UP000034947"/>
    </source>
</evidence>
<name>A0A0F8UYV6_9EURO</name>
<evidence type="ECO:0000313" key="1">
    <source>
        <dbReference type="EMBL" id="KKK15991.1"/>
    </source>
</evidence>